<evidence type="ECO:0000259" key="5">
    <source>
        <dbReference type="PROSITE" id="PS01124"/>
    </source>
</evidence>
<dbReference type="GO" id="GO:0003700">
    <property type="term" value="F:DNA-binding transcription factor activity"/>
    <property type="evidence" value="ECO:0007669"/>
    <property type="project" value="InterPro"/>
</dbReference>
<proteinExistence type="predicted"/>
<evidence type="ECO:0000256" key="2">
    <source>
        <dbReference type="ARBA" id="ARBA00023125"/>
    </source>
</evidence>
<feature type="transmembrane region" description="Helical" evidence="4">
    <location>
        <begin position="293"/>
        <end position="315"/>
    </location>
</feature>
<evidence type="ECO:0000256" key="1">
    <source>
        <dbReference type="ARBA" id="ARBA00023015"/>
    </source>
</evidence>
<organism evidence="6 7">
    <name type="scientific">Ructibacterium gallinarum</name>
    <dbReference type="NCBI Taxonomy" id="2779355"/>
    <lineage>
        <taxon>Bacteria</taxon>
        <taxon>Bacillati</taxon>
        <taxon>Bacillota</taxon>
        <taxon>Clostridia</taxon>
        <taxon>Eubacteriales</taxon>
        <taxon>Oscillospiraceae</taxon>
        <taxon>Ructibacterium</taxon>
    </lineage>
</organism>
<dbReference type="Pfam" id="PF12833">
    <property type="entry name" value="HTH_18"/>
    <property type="match status" value="1"/>
</dbReference>
<dbReference type="SMART" id="SM00342">
    <property type="entry name" value="HTH_ARAC"/>
    <property type="match status" value="1"/>
</dbReference>
<keyword evidence="7" id="KW-1185">Reference proteome</keyword>
<keyword evidence="2" id="KW-0238">DNA-binding</keyword>
<protein>
    <submittedName>
        <fullName evidence="6">AraC family transcriptional regulator</fullName>
    </submittedName>
</protein>
<gene>
    <name evidence="6" type="ORF">INF28_03760</name>
</gene>
<accession>A0A9D5R844</accession>
<keyword evidence="4" id="KW-1133">Transmembrane helix</keyword>
<dbReference type="RefSeq" id="WP_226392139.1">
    <property type="nucleotide sequence ID" value="NZ_JADCKB010000005.1"/>
</dbReference>
<dbReference type="PROSITE" id="PS00041">
    <property type="entry name" value="HTH_ARAC_FAMILY_1"/>
    <property type="match status" value="1"/>
</dbReference>
<comment type="caution">
    <text evidence="6">The sequence shown here is derived from an EMBL/GenBank/DDBJ whole genome shotgun (WGS) entry which is preliminary data.</text>
</comment>
<sequence length="745" mass="85470">MKTKNTRLFKKTYLFLLVSIIVPCLLVSIVSGIITFVTANHLADKIIEYSTETMLSISKNADVNLDSLKNIAQVLSAQPEVRNALSDSTLVYSPELGSAIEQIDPSNLHIINTFIFDKDQRTVCSNDGEFNSWDYFTNQLVYNDYSSSYWNNFTFFSTEAFRVLSPGELKTQNGTYNAIPVVFRKIGSFSQKRYLVFNVELTSLLPVNTETSSTQFYILNKFTNDIFSLSPNYDTAKINDPAFLDYVLSNPNADFEYTLPDGKYFVSTSSNDASIIGYTYISIVSKGSVYGGLIPYTIILILINVLTLLTVIVLATRNARKIFVPIKNVWLSLAKKEHTASTNNLLYEIVALSAESKKEREYLYKILPHAQQNYLVNLLNNPDSIESYDSDTKKFLEESLNFQYHYFSVILLQLSPASNFYDRFSIEEYEVIKTGLYNIVYEMFSDEFDSYILPTQNNVLDIVLNMERAEQNEKVRKLLKDLLNYLKNDFEYITLSIGMSKSYHDIPGLKAAHAEALNNFVPYVTPEQQPVIDLKFKSMIVFTNADESALFSALSSFDKNRITETIDNFLQKNQDFCVRELKMLYNYILNTILKFIHINKISYMDEMLDFEITNKILSQPLAGIRNEINQIIDYVSSLKHTKTNFDDLYTYIKENCNSSELSLKILADVFSMSQSSITRMIQDNTKFSFKELLSNIRIENAKELLKNTDLPIDKICEMTGFSNKRTFFRVFKMVTGTTPGEYRKG</sequence>
<reference evidence="6" key="1">
    <citation type="submission" date="2020-10" db="EMBL/GenBank/DDBJ databases">
        <title>ChiBAC.</title>
        <authorList>
            <person name="Zenner C."/>
            <person name="Hitch T.C.A."/>
            <person name="Clavel T."/>
        </authorList>
    </citation>
    <scope>NUCLEOTIDE SEQUENCE</scope>
    <source>
        <strain evidence="6">DSM 107454</strain>
    </source>
</reference>
<dbReference type="EMBL" id="JADCKB010000005">
    <property type="protein sequence ID" value="MBE5039580.1"/>
    <property type="molecule type" value="Genomic_DNA"/>
</dbReference>
<dbReference type="GO" id="GO:0043565">
    <property type="term" value="F:sequence-specific DNA binding"/>
    <property type="evidence" value="ECO:0007669"/>
    <property type="project" value="InterPro"/>
</dbReference>
<feature type="domain" description="HTH araC/xylS-type" evidence="5">
    <location>
        <begin position="646"/>
        <end position="745"/>
    </location>
</feature>
<dbReference type="AlphaFoldDB" id="A0A9D5R844"/>
<keyword evidence="1" id="KW-0805">Transcription regulation</keyword>
<dbReference type="PANTHER" id="PTHR43280:SF2">
    <property type="entry name" value="HTH-TYPE TRANSCRIPTIONAL REGULATOR EXSA"/>
    <property type="match status" value="1"/>
</dbReference>
<dbReference type="InterPro" id="IPR018060">
    <property type="entry name" value="HTH_AraC"/>
</dbReference>
<evidence type="ECO:0000256" key="3">
    <source>
        <dbReference type="ARBA" id="ARBA00023163"/>
    </source>
</evidence>
<dbReference type="InterPro" id="IPR009057">
    <property type="entry name" value="Homeodomain-like_sf"/>
</dbReference>
<evidence type="ECO:0000313" key="6">
    <source>
        <dbReference type="EMBL" id="MBE5039580.1"/>
    </source>
</evidence>
<dbReference type="InterPro" id="IPR018062">
    <property type="entry name" value="HTH_AraC-typ_CS"/>
</dbReference>
<dbReference type="PANTHER" id="PTHR43280">
    <property type="entry name" value="ARAC-FAMILY TRANSCRIPTIONAL REGULATOR"/>
    <property type="match status" value="1"/>
</dbReference>
<name>A0A9D5R844_9FIRM</name>
<keyword evidence="4" id="KW-0472">Membrane</keyword>
<dbReference type="PROSITE" id="PS01124">
    <property type="entry name" value="HTH_ARAC_FAMILY_2"/>
    <property type="match status" value="1"/>
</dbReference>
<evidence type="ECO:0000313" key="7">
    <source>
        <dbReference type="Proteomes" id="UP000806542"/>
    </source>
</evidence>
<keyword evidence="3" id="KW-0804">Transcription</keyword>
<dbReference type="SUPFAM" id="SSF46689">
    <property type="entry name" value="Homeodomain-like"/>
    <property type="match status" value="1"/>
</dbReference>
<feature type="transmembrane region" description="Helical" evidence="4">
    <location>
        <begin position="12"/>
        <end position="37"/>
    </location>
</feature>
<keyword evidence="4" id="KW-0812">Transmembrane</keyword>
<evidence type="ECO:0000256" key="4">
    <source>
        <dbReference type="SAM" id="Phobius"/>
    </source>
</evidence>
<dbReference type="Gene3D" id="1.10.10.60">
    <property type="entry name" value="Homeodomain-like"/>
    <property type="match status" value="2"/>
</dbReference>
<dbReference type="Proteomes" id="UP000806542">
    <property type="component" value="Unassembled WGS sequence"/>
</dbReference>